<dbReference type="InterPro" id="IPR051809">
    <property type="entry name" value="Plant_receptor-like_S/T_kinase"/>
</dbReference>
<dbReference type="InterPro" id="IPR000719">
    <property type="entry name" value="Prot_kinase_dom"/>
</dbReference>
<comment type="subcellular location">
    <subcellularLocation>
        <location evidence="1">Membrane</location>
    </subcellularLocation>
</comment>
<evidence type="ECO:0000313" key="11">
    <source>
        <dbReference type="EMBL" id="KAJ8564990.1"/>
    </source>
</evidence>
<evidence type="ECO:0000256" key="8">
    <source>
        <dbReference type="SAM" id="MobiDB-lite"/>
    </source>
</evidence>
<dbReference type="AlphaFoldDB" id="A0A9Q1MNY3"/>
<dbReference type="PANTHER" id="PTHR27008:SF497">
    <property type="entry name" value="OS11G0695000 PROTEIN"/>
    <property type="match status" value="1"/>
</dbReference>
<dbReference type="GO" id="GO:0005524">
    <property type="term" value="F:ATP binding"/>
    <property type="evidence" value="ECO:0007669"/>
    <property type="project" value="UniProtKB-UniRule"/>
</dbReference>
<dbReference type="InterPro" id="IPR011009">
    <property type="entry name" value="Kinase-like_dom_sf"/>
</dbReference>
<gene>
    <name evidence="11" type="ORF">K7X08_001450</name>
</gene>
<dbReference type="OrthoDB" id="676979at2759"/>
<dbReference type="PROSITE" id="PS50011">
    <property type="entry name" value="PROTEIN_KINASE_DOM"/>
    <property type="match status" value="1"/>
</dbReference>
<evidence type="ECO:0000256" key="4">
    <source>
        <dbReference type="ARBA" id="ARBA00022737"/>
    </source>
</evidence>
<dbReference type="Proteomes" id="UP001152561">
    <property type="component" value="Unassembled WGS sequence"/>
</dbReference>
<keyword evidence="2" id="KW-0433">Leucine-rich repeat</keyword>
<dbReference type="Pfam" id="PF00560">
    <property type="entry name" value="LRR_1"/>
    <property type="match status" value="2"/>
</dbReference>
<feature type="domain" description="Protein kinase" evidence="10">
    <location>
        <begin position="287"/>
        <end position="416"/>
    </location>
</feature>
<keyword evidence="5 9" id="KW-1133">Transmembrane helix</keyword>
<dbReference type="PROSITE" id="PS00107">
    <property type="entry name" value="PROTEIN_KINASE_ATP"/>
    <property type="match status" value="1"/>
</dbReference>
<feature type="region of interest" description="Disordered" evidence="8">
    <location>
        <begin position="1"/>
        <end position="23"/>
    </location>
</feature>
<comment type="caution">
    <text evidence="11">The sequence shown here is derived from an EMBL/GenBank/DDBJ whole genome shotgun (WGS) entry which is preliminary data.</text>
</comment>
<organism evidence="11 12">
    <name type="scientific">Anisodus acutangulus</name>
    <dbReference type="NCBI Taxonomy" id="402998"/>
    <lineage>
        <taxon>Eukaryota</taxon>
        <taxon>Viridiplantae</taxon>
        <taxon>Streptophyta</taxon>
        <taxon>Embryophyta</taxon>
        <taxon>Tracheophyta</taxon>
        <taxon>Spermatophyta</taxon>
        <taxon>Magnoliopsida</taxon>
        <taxon>eudicotyledons</taxon>
        <taxon>Gunneridae</taxon>
        <taxon>Pentapetalae</taxon>
        <taxon>asterids</taxon>
        <taxon>lamiids</taxon>
        <taxon>Solanales</taxon>
        <taxon>Solanaceae</taxon>
        <taxon>Solanoideae</taxon>
        <taxon>Hyoscyameae</taxon>
        <taxon>Anisodus</taxon>
    </lineage>
</organism>
<dbReference type="GO" id="GO:0016020">
    <property type="term" value="C:membrane"/>
    <property type="evidence" value="ECO:0007669"/>
    <property type="project" value="UniProtKB-SubCell"/>
</dbReference>
<dbReference type="FunFam" id="3.30.200.20:FF:000661">
    <property type="entry name" value="Serine-threonine protein kinase plant-type"/>
    <property type="match status" value="1"/>
</dbReference>
<feature type="transmembrane region" description="Helical" evidence="9">
    <location>
        <begin position="232"/>
        <end position="252"/>
    </location>
</feature>
<dbReference type="PANTHER" id="PTHR27008">
    <property type="entry name" value="OS04G0122200 PROTEIN"/>
    <property type="match status" value="1"/>
</dbReference>
<keyword evidence="7" id="KW-0547">Nucleotide-binding</keyword>
<dbReference type="SUPFAM" id="SSF56112">
    <property type="entry name" value="Protein kinase-like (PK-like)"/>
    <property type="match status" value="1"/>
</dbReference>
<evidence type="ECO:0000259" key="10">
    <source>
        <dbReference type="PROSITE" id="PS50011"/>
    </source>
</evidence>
<evidence type="ECO:0000256" key="6">
    <source>
        <dbReference type="ARBA" id="ARBA00023136"/>
    </source>
</evidence>
<dbReference type="EMBL" id="JAJAGQ010000004">
    <property type="protein sequence ID" value="KAJ8564990.1"/>
    <property type="molecule type" value="Genomic_DNA"/>
</dbReference>
<keyword evidence="12" id="KW-1185">Reference proteome</keyword>
<evidence type="ECO:0000256" key="5">
    <source>
        <dbReference type="ARBA" id="ARBA00022989"/>
    </source>
</evidence>
<keyword evidence="6 9" id="KW-0472">Membrane</keyword>
<keyword evidence="4" id="KW-0677">Repeat</keyword>
<dbReference type="SUPFAM" id="SSF52058">
    <property type="entry name" value="L domain-like"/>
    <property type="match status" value="1"/>
</dbReference>
<dbReference type="GO" id="GO:0004672">
    <property type="term" value="F:protein kinase activity"/>
    <property type="evidence" value="ECO:0007669"/>
    <property type="project" value="InterPro"/>
</dbReference>
<evidence type="ECO:0000256" key="9">
    <source>
        <dbReference type="SAM" id="Phobius"/>
    </source>
</evidence>
<evidence type="ECO:0000256" key="1">
    <source>
        <dbReference type="ARBA" id="ARBA00004370"/>
    </source>
</evidence>
<dbReference type="InterPro" id="IPR032675">
    <property type="entry name" value="LRR_dom_sf"/>
</dbReference>
<evidence type="ECO:0000256" key="3">
    <source>
        <dbReference type="ARBA" id="ARBA00022692"/>
    </source>
</evidence>
<protein>
    <recommendedName>
        <fullName evidence="10">Protein kinase domain-containing protein</fullName>
    </recommendedName>
</protein>
<reference evidence="12" key="1">
    <citation type="journal article" date="2023" name="Proc. Natl. Acad. Sci. U.S.A.">
        <title>Genomic and structural basis for evolution of tropane alkaloid biosynthesis.</title>
        <authorList>
            <person name="Wanga Y.-J."/>
            <person name="Taina T."/>
            <person name="Yua J.-Y."/>
            <person name="Lia J."/>
            <person name="Xua B."/>
            <person name="Chenc J."/>
            <person name="D'Auriad J.C."/>
            <person name="Huanga J.-P."/>
            <person name="Huanga S.-X."/>
        </authorList>
    </citation>
    <scope>NUCLEOTIDE SEQUENCE [LARGE SCALE GENOMIC DNA]</scope>
    <source>
        <strain evidence="12">cv. KIB-2019</strain>
    </source>
</reference>
<keyword evidence="7" id="KW-0067">ATP-binding</keyword>
<evidence type="ECO:0000313" key="12">
    <source>
        <dbReference type="Proteomes" id="UP001152561"/>
    </source>
</evidence>
<dbReference type="InterPro" id="IPR001245">
    <property type="entry name" value="Ser-Thr/Tyr_kinase_cat_dom"/>
</dbReference>
<dbReference type="InterPro" id="IPR001611">
    <property type="entry name" value="Leu-rich_rpt"/>
</dbReference>
<keyword evidence="3 9" id="KW-0812">Transmembrane</keyword>
<feature type="binding site" evidence="7">
    <location>
        <position position="315"/>
    </location>
    <ligand>
        <name>ATP</name>
        <dbReference type="ChEBI" id="CHEBI:30616"/>
    </ligand>
</feature>
<dbReference type="Pfam" id="PF07714">
    <property type="entry name" value="PK_Tyr_Ser-Thr"/>
    <property type="match status" value="1"/>
</dbReference>
<proteinExistence type="predicted"/>
<dbReference type="Gene3D" id="3.80.10.10">
    <property type="entry name" value="Ribonuclease Inhibitor"/>
    <property type="match status" value="1"/>
</dbReference>
<evidence type="ECO:0000256" key="2">
    <source>
        <dbReference type="ARBA" id="ARBA00022614"/>
    </source>
</evidence>
<sequence>MEKLVEELRDTREQLGSVEEEKSRAISELSEMKHAAHEAKEKSRKALNDLALALMEVASEASEAKEKLSAAQLELGQVKEEAGNLKEIIKSTKVGFGSNSLETYSKRQRVVVLALPNLQLQGTISPSLANLSFLRELNLGNSSFHGGIPYGLGHLPHLRVIDVQNNQLEGSVPTSLFQHRRVQYISLVFSKFSGEIWKGNRGLCGTHILEVPACAITNPGQQSRSKKPMLKIVIPVVTSSFMIFMLVSIWILKGQKKGKSKDVEKVQEYKTHQLVSYHEIQRATNYFDGSNLLGVGGFGSVYKGTLSSGIVVAIKVLDLQNEEVCKRFDTECEVMRNVRHKNLVSVITTCSSEYIRAFVLQYMPNGSLENWLYKEDRHLNLLQRVAIMLDVAIEYLHHSHHTHHSLRSKTSQRSFG</sequence>
<name>A0A9Q1MNY3_9SOLA</name>
<accession>A0A9Q1MNY3</accession>
<dbReference type="InterPro" id="IPR017441">
    <property type="entry name" value="Protein_kinase_ATP_BS"/>
</dbReference>
<evidence type="ECO:0000256" key="7">
    <source>
        <dbReference type="PROSITE-ProRule" id="PRU10141"/>
    </source>
</evidence>
<dbReference type="Gene3D" id="1.10.510.10">
    <property type="entry name" value="Transferase(Phosphotransferase) domain 1"/>
    <property type="match status" value="1"/>
</dbReference>